<dbReference type="PANTHER" id="PTHR30329:SF21">
    <property type="entry name" value="LIPOPROTEIN YIAD-RELATED"/>
    <property type="match status" value="1"/>
</dbReference>
<protein>
    <submittedName>
        <fullName evidence="9">Peptidoglycan-associated lipoprotein Pal</fullName>
    </submittedName>
</protein>
<dbReference type="InterPro" id="IPR036737">
    <property type="entry name" value="OmpA-like_sf"/>
</dbReference>
<feature type="domain" description="OmpA-like" evidence="8">
    <location>
        <begin position="46"/>
        <end position="162"/>
    </location>
</feature>
<gene>
    <name evidence="9" type="primary">pal</name>
    <name evidence="9" type="ORF">HF682_07485</name>
</gene>
<dbReference type="Gene3D" id="3.30.1330.60">
    <property type="entry name" value="OmpA-like domain"/>
    <property type="match status" value="1"/>
</dbReference>
<dbReference type="GO" id="GO:0009279">
    <property type="term" value="C:cell outer membrane"/>
    <property type="evidence" value="ECO:0007669"/>
    <property type="project" value="UniProtKB-SubCell"/>
</dbReference>
<keyword evidence="2" id="KW-0132">Cell division</keyword>
<feature type="compositionally biased region" description="Polar residues" evidence="7">
    <location>
        <begin position="1"/>
        <end position="12"/>
    </location>
</feature>
<dbReference type="PANTHER" id="PTHR30329">
    <property type="entry name" value="STATOR ELEMENT OF FLAGELLAR MOTOR COMPLEX"/>
    <property type="match status" value="1"/>
</dbReference>
<evidence type="ECO:0000256" key="2">
    <source>
        <dbReference type="ARBA" id="ARBA00022618"/>
    </source>
</evidence>
<organism evidence="9 10">
    <name type="scientific">Leeia aquatica</name>
    <dbReference type="NCBI Taxonomy" id="2725557"/>
    <lineage>
        <taxon>Bacteria</taxon>
        <taxon>Pseudomonadati</taxon>
        <taxon>Pseudomonadota</taxon>
        <taxon>Betaproteobacteria</taxon>
        <taxon>Neisseriales</taxon>
        <taxon>Leeiaceae</taxon>
        <taxon>Leeia</taxon>
    </lineage>
</organism>
<dbReference type="PROSITE" id="PS51123">
    <property type="entry name" value="OMPA_2"/>
    <property type="match status" value="1"/>
</dbReference>
<accession>A0A847SCW3</accession>
<keyword evidence="10" id="KW-1185">Reference proteome</keyword>
<keyword evidence="5" id="KW-0131">Cell cycle</keyword>
<dbReference type="InterPro" id="IPR014169">
    <property type="entry name" value="Pal_lipo_C"/>
</dbReference>
<dbReference type="PRINTS" id="PR01021">
    <property type="entry name" value="OMPADOMAIN"/>
</dbReference>
<dbReference type="NCBIfam" id="TIGR02802">
    <property type="entry name" value="Pal_lipo"/>
    <property type="match status" value="1"/>
</dbReference>
<dbReference type="Pfam" id="PF00691">
    <property type="entry name" value="OmpA"/>
    <property type="match status" value="1"/>
</dbReference>
<keyword evidence="4" id="KW-0998">Cell outer membrane</keyword>
<evidence type="ECO:0000256" key="1">
    <source>
        <dbReference type="ARBA" id="ARBA00004442"/>
    </source>
</evidence>
<evidence type="ECO:0000313" key="10">
    <source>
        <dbReference type="Proteomes" id="UP000587991"/>
    </source>
</evidence>
<dbReference type="Proteomes" id="UP000587991">
    <property type="component" value="Unassembled WGS sequence"/>
</dbReference>
<keyword evidence="3 6" id="KW-0472">Membrane</keyword>
<feature type="region of interest" description="Disordered" evidence="7">
    <location>
        <begin position="1"/>
        <end position="34"/>
    </location>
</feature>
<sequence length="162" mass="17481">MLVACSSSNAPSNGGAPVENRNGNTSNTTGKVDDGKMAQVNLDNQNGDKMGAPAGSVFFDYDQYSVKDEFKALIEAHAAFLKKNGVLKLLVQGNADERGSREYNLSLGQKRANAVKEALELLGADGSRVEAVSLGEEKPRCEEKTEECYGQNRRADFVYQGQ</sequence>
<keyword evidence="9" id="KW-0449">Lipoprotein</keyword>
<reference evidence="9 10" key="1">
    <citation type="submission" date="2020-04" db="EMBL/GenBank/DDBJ databases">
        <title>Draft genome of Leeia sp. IMCC25680.</title>
        <authorList>
            <person name="Song J."/>
            <person name="Cho J.-C."/>
        </authorList>
    </citation>
    <scope>NUCLEOTIDE SEQUENCE [LARGE SCALE GENOMIC DNA]</scope>
    <source>
        <strain evidence="9 10">IMCC25680</strain>
    </source>
</reference>
<evidence type="ECO:0000256" key="7">
    <source>
        <dbReference type="SAM" id="MobiDB-lite"/>
    </source>
</evidence>
<dbReference type="InterPro" id="IPR006665">
    <property type="entry name" value="OmpA-like"/>
</dbReference>
<dbReference type="CDD" id="cd07185">
    <property type="entry name" value="OmpA_C-like"/>
    <property type="match status" value="1"/>
</dbReference>
<dbReference type="GO" id="GO:0051301">
    <property type="term" value="P:cell division"/>
    <property type="evidence" value="ECO:0007669"/>
    <property type="project" value="UniProtKB-KW"/>
</dbReference>
<dbReference type="EMBL" id="JABAIM010000001">
    <property type="protein sequence ID" value="NLR74998.1"/>
    <property type="molecule type" value="Genomic_DNA"/>
</dbReference>
<evidence type="ECO:0000256" key="5">
    <source>
        <dbReference type="ARBA" id="ARBA00023306"/>
    </source>
</evidence>
<evidence type="ECO:0000259" key="8">
    <source>
        <dbReference type="PROSITE" id="PS51123"/>
    </source>
</evidence>
<proteinExistence type="predicted"/>
<dbReference type="SUPFAM" id="SSF103088">
    <property type="entry name" value="OmpA-like"/>
    <property type="match status" value="1"/>
</dbReference>
<dbReference type="InterPro" id="IPR050330">
    <property type="entry name" value="Bact_OuterMem_StrucFunc"/>
</dbReference>
<comment type="caution">
    <text evidence="9">The sequence shown here is derived from an EMBL/GenBank/DDBJ whole genome shotgun (WGS) entry which is preliminary data.</text>
</comment>
<dbReference type="InterPro" id="IPR006664">
    <property type="entry name" value="OMP_bac"/>
</dbReference>
<feature type="compositionally biased region" description="Polar residues" evidence="7">
    <location>
        <begin position="21"/>
        <end position="30"/>
    </location>
</feature>
<evidence type="ECO:0000256" key="4">
    <source>
        <dbReference type="ARBA" id="ARBA00023237"/>
    </source>
</evidence>
<evidence type="ECO:0000256" key="3">
    <source>
        <dbReference type="ARBA" id="ARBA00023136"/>
    </source>
</evidence>
<evidence type="ECO:0000313" key="9">
    <source>
        <dbReference type="EMBL" id="NLR74998.1"/>
    </source>
</evidence>
<comment type="subcellular location">
    <subcellularLocation>
        <location evidence="1">Cell outer membrane</location>
    </subcellularLocation>
</comment>
<dbReference type="AlphaFoldDB" id="A0A847SCW3"/>
<evidence type="ECO:0000256" key="6">
    <source>
        <dbReference type="PROSITE-ProRule" id="PRU00473"/>
    </source>
</evidence>
<name>A0A847SCW3_9NEIS</name>